<reference evidence="1" key="1">
    <citation type="submission" date="2022-09" db="EMBL/GenBank/DDBJ databases">
        <title>Fusarium specimens isolated from Avocado Roots.</title>
        <authorList>
            <person name="Stajich J."/>
            <person name="Roper C."/>
            <person name="Heimlech-Rivalta G."/>
        </authorList>
    </citation>
    <scope>NUCLEOTIDE SEQUENCE</scope>
    <source>
        <strain evidence="1">A02</strain>
    </source>
</reference>
<comment type="caution">
    <text evidence="1">The sequence shown here is derived from an EMBL/GenBank/DDBJ whole genome shotgun (WGS) entry which is preliminary data.</text>
</comment>
<proteinExistence type="predicted"/>
<keyword evidence="2" id="KW-1185">Reference proteome</keyword>
<gene>
    <name evidence="1" type="ORF">NW755_003894</name>
</gene>
<name>A0A9W8RBQ9_9HYPO</name>
<dbReference type="OrthoDB" id="10400226at2759"/>
<dbReference type="Proteomes" id="UP001152087">
    <property type="component" value="Unassembled WGS sequence"/>
</dbReference>
<organism evidence="1 2">
    <name type="scientific">Fusarium falciforme</name>
    <dbReference type="NCBI Taxonomy" id="195108"/>
    <lineage>
        <taxon>Eukaryota</taxon>
        <taxon>Fungi</taxon>
        <taxon>Dikarya</taxon>
        <taxon>Ascomycota</taxon>
        <taxon>Pezizomycotina</taxon>
        <taxon>Sordariomycetes</taxon>
        <taxon>Hypocreomycetidae</taxon>
        <taxon>Hypocreales</taxon>
        <taxon>Nectriaceae</taxon>
        <taxon>Fusarium</taxon>
        <taxon>Fusarium solani species complex</taxon>
    </lineage>
</organism>
<evidence type="ECO:0000313" key="2">
    <source>
        <dbReference type="Proteomes" id="UP001152087"/>
    </source>
</evidence>
<dbReference type="AlphaFoldDB" id="A0A9W8RBQ9"/>
<dbReference type="EMBL" id="JAOQAV010000007">
    <property type="protein sequence ID" value="KAJ4192747.1"/>
    <property type="molecule type" value="Genomic_DNA"/>
</dbReference>
<sequence length="104" mass="11595">MHTRLDRCKAACPDADLMEDATQGLRSLQHMAVPSSRDNMVWDRWIPFLTGQQGSIGSRMVTVDDIHQNLRFSHYPRSLPSLKPPKITAMATACACTFLLVPLG</sequence>
<protein>
    <submittedName>
        <fullName evidence="1">Uncharacterized protein</fullName>
    </submittedName>
</protein>
<evidence type="ECO:0000313" key="1">
    <source>
        <dbReference type="EMBL" id="KAJ4192747.1"/>
    </source>
</evidence>
<accession>A0A9W8RBQ9</accession>